<feature type="region of interest" description="Disordered" evidence="1">
    <location>
        <begin position="210"/>
        <end position="245"/>
    </location>
</feature>
<keyword evidence="2" id="KW-1133">Transmembrane helix</keyword>
<sequence length="385" mass="39809">MLSDITSDQHDSTQCRHCGVTLAARLPSCPSCGANQLDPLGWYPPAAGSANARLAPPSVSNVPQLAAPAAWHTPAGAEDDRFYAKHDPWRAPRSYRWVWIVVLLAVALLPLALAGYFVLRPGTEVNVVAPKAVFGAVTAQQAAPLVAPPAPSRAPSVAAVNLARPAHVPTSASLVVAAQPPVATQPVAKLSAPAISMPKATVPKTLAVQGARAPAPGPQGAMAQSSPAQAQAGATARSPASAPAALAKPAAPPVALFPRPDALANLQKNLQGVRVMLQKNNLSAADARLAAVLAVQPKNRDALAMRADLQDREQQRDVALDVARGCENIGRWTCAWHNAGNALVLDSSSADAKRIIARAMSEDQSSKAPGPAPQAEPVPSGPYHH</sequence>
<keyword evidence="2" id="KW-0812">Transmembrane</keyword>
<feature type="transmembrane region" description="Helical" evidence="2">
    <location>
        <begin position="97"/>
        <end position="119"/>
    </location>
</feature>
<evidence type="ECO:0000256" key="2">
    <source>
        <dbReference type="SAM" id="Phobius"/>
    </source>
</evidence>
<feature type="region of interest" description="Disordered" evidence="1">
    <location>
        <begin position="358"/>
        <end position="385"/>
    </location>
</feature>
<dbReference type="Proteomes" id="UP000199706">
    <property type="component" value="Unassembled WGS sequence"/>
</dbReference>
<evidence type="ECO:0000256" key="1">
    <source>
        <dbReference type="SAM" id="MobiDB-lite"/>
    </source>
</evidence>
<protein>
    <recommendedName>
        <fullName evidence="5">Zinc ribbon domain-containing protein</fullName>
    </recommendedName>
</protein>
<proteinExistence type="predicted"/>
<gene>
    <name evidence="3" type="ORF">SAMN05216466_11721</name>
</gene>
<feature type="compositionally biased region" description="Pro residues" evidence="1">
    <location>
        <begin position="370"/>
        <end position="385"/>
    </location>
</feature>
<organism evidence="3 4">
    <name type="scientific">Paraburkholderia phenazinium</name>
    <dbReference type="NCBI Taxonomy" id="60549"/>
    <lineage>
        <taxon>Bacteria</taxon>
        <taxon>Pseudomonadati</taxon>
        <taxon>Pseudomonadota</taxon>
        <taxon>Betaproteobacteria</taxon>
        <taxon>Burkholderiales</taxon>
        <taxon>Burkholderiaceae</taxon>
        <taxon>Paraburkholderia</taxon>
    </lineage>
</organism>
<evidence type="ECO:0000313" key="4">
    <source>
        <dbReference type="Proteomes" id="UP000199706"/>
    </source>
</evidence>
<reference evidence="3 4" key="1">
    <citation type="submission" date="2016-10" db="EMBL/GenBank/DDBJ databases">
        <authorList>
            <person name="de Groot N.N."/>
        </authorList>
    </citation>
    <scope>NUCLEOTIDE SEQUENCE [LARGE SCALE GENOMIC DNA]</scope>
    <source>
        <strain evidence="3 4">LMG 2247</strain>
    </source>
</reference>
<dbReference type="AlphaFoldDB" id="A0A1G8HPH3"/>
<dbReference type="EMBL" id="FNCJ01000017">
    <property type="protein sequence ID" value="SDI08576.1"/>
    <property type="molecule type" value="Genomic_DNA"/>
</dbReference>
<evidence type="ECO:0008006" key="5">
    <source>
        <dbReference type="Google" id="ProtNLM"/>
    </source>
</evidence>
<keyword evidence="2" id="KW-0472">Membrane</keyword>
<evidence type="ECO:0000313" key="3">
    <source>
        <dbReference type="EMBL" id="SDI08576.1"/>
    </source>
</evidence>
<accession>A0A1G8HPH3</accession>
<name>A0A1G8HPH3_9BURK</name>